<dbReference type="OrthoDB" id="9195at10239"/>
<keyword evidence="3" id="KW-0678">Repressor</keyword>
<dbReference type="Proteomes" id="UP000204141">
    <property type="component" value="Segment"/>
</dbReference>
<evidence type="ECO:0000256" key="7">
    <source>
        <dbReference type="ARBA" id="ARBA00022705"/>
    </source>
</evidence>
<feature type="binding site" evidence="16">
    <location>
        <position position="58"/>
    </location>
    <ligand>
        <name>a divalent metal cation</name>
        <dbReference type="ChEBI" id="CHEBI:60240"/>
    </ligand>
</feature>
<dbReference type="PRINTS" id="PR00229">
    <property type="entry name" value="GEMCOATMSVL1"/>
</dbReference>
<organism evidence="19 20">
    <name type="scientific">Sugarcane chlorotic streak virus</name>
    <dbReference type="NCBI Taxonomy" id="1919062"/>
    <lineage>
        <taxon>Viruses</taxon>
        <taxon>Monodnaviria</taxon>
        <taxon>Shotokuvirae</taxon>
        <taxon>Cressdnaviricota</taxon>
        <taxon>Repensiviricetes</taxon>
        <taxon>Geplafuvirales</taxon>
        <taxon>Geminiviridae</taxon>
        <taxon>Mastrevirus</taxon>
        <taxon>Mastrevirus saccharumpallidi</taxon>
    </lineage>
</organism>
<feature type="binding site" evidence="16">
    <location>
        <position position="66"/>
    </location>
    <ligand>
        <name>a divalent metal cation</name>
        <dbReference type="ChEBI" id="CHEBI:60240"/>
    </ligand>
</feature>
<evidence type="ECO:0000256" key="16">
    <source>
        <dbReference type="PIRSR" id="PIRSR601191-2"/>
    </source>
</evidence>
<dbReference type="GO" id="GO:0046872">
    <property type="term" value="F:metal ion binding"/>
    <property type="evidence" value="ECO:0007669"/>
    <property type="project" value="UniProtKB-KW"/>
</dbReference>
<feature type="domain" description="CRESS-DNA virus Rep endonuclease" evidence="18">
    <location>
        <begin position="17"/>
        <end position="120"/>
    </location>
</feature>
<dbReference type="SUPFAM" id="SSF55464">
    <property type="entry name" value="Origin of replication-binding domain, RBD-like"/>
    <property type="match status" value="1"/>
</dbReference>
<dbReference type="GO" id="GO:0016888">
    <property type="term" value="F:DNA endonuclease activity, producing 5'-phosphomonoesters"/>
    <property type="evidence" value="ECO:0007669"/>
    <property type="project" value="InterPro"/>
</dbReference>
<keyword evidence="6" id="KW-0548">Nucleotidyltransferase</keyword>
<dbReference type="InterPro" id="IPR049912">
    <property type="entry name" value="CRESS_DNA_REP"/>
</dbReference>
<evidence type="ECO:0000256" key="15">
    <source>
        <dbReference type="PIRSR" id="PIRSR601191-1"/>
    </source>
</evidence>
<evidence type="ECO:0000256" key="5">
    <source>
        <dbReference type="ARBA" id="ARBA00022679"/>
    </source>
</evidence>
<accession>A0A1J0MU81</accession>
<evidence type="ECO:0000256" key="11">
    <source>
        <dbReference type="ARBA" id="ARBA00022759"/>
    </source>
</evidence>
<comment type="cofactor">
    <cofactor evidence="16">
        <name>Mg(2+)</name>
        <dbReference type="ChEBI" id="CHEBI:18420"/>
    </cofactor>
    <cofactor evidence="16">
        <name>Mn(2+)</name>
        <dbReference type="ChEBI" id="CHEBI:29035"/>
    </cofactor>
    <text evidence="16">Divalent metal cations, possibly Mg(2+) or Mn(2+).</text>
</comment>
<dbReference type="Pfam" id="PF08283">
    <property type="entry name" value="Gemini_AL1_M"/>
    <property type="match status" value="1"/>
</dbReference>
<keyword evidence="12 17" id="KW-0378">Hydrolase</keyword>
<keyword evidence="4 17" id="KW-1048">Host nucleus</keyword>
<feature type="active site" description="For DNA cleavage activity" evidence="15">
    <location>
        <position position="106"/>
    </location>
</feature>
<keyword evidence="5" id="KW-0808">Transferase</keyword>
<dbReference type="GeneID" id="30436250"/>
<keyword evidence="10" id="KW-0547">Nucleotide-binding</keyword>
<proteinExistence type="inferred from homology"/>
<evidence type="ECO:0000259" key="18">
    <source>
        <dbReference type="PROSITE" id="PS52020"/>
    </source>
</evidence>
<evidence type="ECO:0000256" key="1">
    <source>
        <dbReference type="ARBA" id="ARBA00004147"/>
    </source>
</evidence>
<evidence type="ECO:0000256" key="14">
    <source>
        <dbReference type="ARBA" id="ARBA00023125"/>
    </source>
</evidence>
<dbReference type="GO" id="GO:0000166">
    <property type="term" value="F:nucleotide binding"/>
    <property type="evidence" value="ECO:0007669"/>
    <property type="project" value="UniProtKB-KW"/>
</dbReference>
<dbReference type="PRINTS" id="PR00227">
    <property type="entry name" value="GEMCOATAL1"/>
</dbReference>
<evidence type="ECO:0000313" key="20">
    <source>
        <dbReference type="Proteomes" id="UP000204141"/>
    </source>
</evidence>
<evidence type="ECO:0000256" key="17">
    <source>
        <dbReference type="RuleBase" id="RU361249"/>
    </source>
</evidence>
<keyword evidence="11" id="KW-0255">Endonuclease</keyword>
<dbReference type="KEGG" id="vg:30436250"/>
<evidence type="ECO:0000256" key="2">
    <source>
        <dbReference type="ARBA" id="ARBA00006240"/>
    </source>
</evidence>
<dbReference type="InterPro" id="IPR001146">
    <property type="entry name" value="Gemini_AL1_MSV"/>
</dbReference>
<evidence type="ECO:0000256" key="3">
    <source>
        <dbReference type="ARBA" id="ARBA00022491"/>
    </source>
</evidence>
<protein>
    <recommendedName>
        <fullName evidence="17">Replication-associated protein</fullName>
        <shortName evidence="17">Rep</shortName>
        <ecNumber evidence="17">3.1.21.-</ecNumber>
    </recommendedName>
</protein>
<keyword evidence="13" id="KW-0190">Covalent protein-DNA linkage</keyword>
<evidence type="ECO:0000256" key="8">
    <source>
        <dbReference type="ARBA" id="ARBA00022722"/>
    </source>
</evidence>
<dbReference type="PROSITE" id="PS52020">
    <property type="entry name" value="CRESS_DNA_REP"/>
    <property type="match status" value="1"/>
</dbReference>
<dbReference type="GO" id="GO:0042025">
    <property type="term" value="C:host cell nucleus"/>
    <property type="evidence" value="ECO:0007669"/>
    <property type="project" value="UniProtKB-SubCell"/>
</dbReference>
<dbReference type="GO" id="GO:0003677">
    <property type="term" value="F:DNA binding"/>
    <property type="evidence" value="ECO:0007669"/>
    <property type="project" value="UniProtKB-KW"/>
</dbReference>
<sequence>MEAVGSDESTNPSRRFKHRNVNTFLTYPHCNLEPEAVGLELWSLIAPWNPAYILVSRETHEDGDWHLHALAQSVKPVYTSNQRFFDISGFHPNIQSAKSSDKVREYILKNPVNTWEKGTFIPRKKTFLGASTEPKQPKPSKDDIVRDIIEHSTSKQEYLSMLQKALPYEWATKLQYFEYSANKLFPETHEIYTSPHPPSQPDLLNMTSIEDWLNTNLYQNSTATRKQSLYILGPTRTGKSSWARSLGRHNYWQNNVAWTSYDEEAVVNVIDDIPFKYCPCWKQLIGCQKDYIVNPKYGKRKKVASRSISTIVLANEDEDWLKDMTPAQQDYFYANCTVYIMEPGERFFGRPAVSATAHPSVEV</sequence>
<keyword evidence="9 16" id="KW-0479">Metal-binding</keyword>
<dbReference type="RefSeq" id="YP_009325925.1">
    <property type="nucleotide sequence ID" value="NC_032004.1"/>
</dbReference>
<dbReference type="EMBL" id="KX787914">
    <property type="protein sequence ID" value="APD29086.1"/>
    <property type="molecule type" value="Genomic_DNA"/>
</dbReference>
<evidence type="ECO:0000256" key="13">
    <source>
        <dbReference type="ARBA" id="ARBA00023124"/>
    </source>
</evidence>
<dbReference type="Pfam" id="PF00799">
    <property type="entry name" value="Gemini_AL1"/>
    <property type="match status" value="1"/>
</dbReference>
<comment type="subcellular location">
    <subcellularLocation>
        <location evidence="1 17">Host nucleus</location>
    </subcellularLocation>
</comment>
<evidence type="ECO:0000256" key="12">
    <source>
        <dbReference type="ARBA" id="ARBA00022801"/>
    </source>
</evidence>
<evidence type="ECO:0000313" key="19">
    <source>
        <dbReference type="EMBL" id="APD29086.1"/>
    </source>
</evidence>
<dbReference type="GO" id="GO:0016779">
    <property type="term" value="F:nucleotidyltransferase activity"/>
    <property type="evidence" value="ECO:0007669"/>
    <property type="project" value="UniProtKB-KW"/>
</dbReference>
<dbReference type="Gene3D" id="3.40.1310.20">
    <property type="match status" value="1"/>
</dbReference>
<evidence type="ECO:0000256" key="6">
    <source>
        <dbReference type="ARBA" id="ARBA00022695"/>
    </source>
</evidence>
<feature type="binding site" evidence="16">
    <location>
        <position position="68"/>
    </location>
    <ligand>
        <name>a divalent metal cation</name>
        <dbReference type="ChEBI" id="CHEBI:60240"/>
    </ligand>
</feature>
<comment type="similarity">
    <text evidence="2 17">Belongs to the geminiviridae Rep protein family.</text>
</comment>
<dbReference type="InterPro" id="IPR022692">
    <property type="entry name" value="Gemini_AL1_REP_central"/>
</dbReference>
<keyword evidence="8" id="KW-0540">Nuclease</keyword>
<name>A0A1J0MU81_9GEMI</name>
<dbReference type="GO" id="GO:0006260">
    <property type="term" value="P:DNA replication"/>
    <property type="evidence" value="ECO:0007669"/>
    <property type="project" value="UniProtKB-KW"/>
</dbReference>
<dbReference type="InterPro" id="IPR001191">
    <property type="entry name" value="Gemini_AL1_REP"/>
</dbReference>
<dbReference type="EC" id="3.1.21.-" evidence="17"/>
<dbReference type="GO" id="GO:0005198">
    <property type="term" value="F:structural molecule activity"/>
    <property type="evidence" value="ECO:0007669"/>
    <property type="project" value="InterPro"/>
</dbReference>
<keyword evidence="7" id="KW-0235">DNA replication</keyword>
<reference evidence="19 20" key="1">
    <citation type="journal article" date="2016" name="Arch. Virol.">
        <title>Identification and molecular characterization of a novel sugarcane streak mastrevirus and an isolate of the A-strain of maize streak virus from sugarcane in Nigeria.</title>
        <authorList>
            <person name="Yahaya A."/>
            <person name="Dangora D.B."/>
            <person name="Alegbejo M.D."/>
            <person name="Kumar P.L."/>
            <person name="Alabi O.J."/>
        </authorList>
    </citation>
    <scope>NUCLEOTIDE SEQUENCE [LARGE SCALE GENOMIC DNA]</scope>
    <source>
        <strain evidence="19">Sc10-SR-1</strain>
    </source>
</reference>
<evidence type="ECO:0000256" key="9">
    <source>
        <dbReference type="ARBA" id="ARBA00022723"/>
    </source>
</evidence>
<evidence type="ECO:0000256" key="4">
    <source>
        <dbReference type="ARBA" id="ARBA00022562"/>
    </source>
</evidence>
<evidence type="ECO:0000256" key="10">
    <source>
        <dbReference type="ARBA" id="ARBA00022741"/>
    </source>
</evidence>
<keyword evidence="20" id="KW-1185">Reference proteome</keyword>
<comment type="subunit">
    <text evidence="17">Homooligomer.</text>
</comment>
<keyword evidence="14" id="KW-0238">DNA-binding</keyword>